<feature type="compositionally biased region" description="Basic and acidic residues" evidence="5">
    <location>
        <begin position="200"/>
        <end position="215"/>
    </location>
</feature>
<proteinExistence type="inferred from homology"/>
<keyword evidence="4" id="KW-0805">Transcription regulation</keyword>
<gene>
    <name evidence="4" type="primary">MED11</name>
    <name evidence="6" type="ORF">BD289DRAFT_450095</name>
</gene>
<dbReference type="PANTHER" id="PTHR22890">
    <property type="entry name" value="MEDIATOR OF RNA POLYMERASE II TRANSCRIPTION SUBUNIT 11"/>
    <property type="match status" value="1"/>
</dbReference>
<sequence>MPNYLLTILSTFELPHCHDKIVGEQSHLVLLRNVMMESSSPDGTAPVDIHAPFTRAERMVQLAEIDQDIASLLELSGKAIQSLGKQASTEPDKPASTAQDQTQAFQDNMDKFLNTLHAVDVRLKRQIFGLEEAGILTLDKLKVKDEDGSARPSLEPNGLGMVGNLDVGWLNSRSNQVETEMEAELWTKTRQHLGAVAGRSDADGNAKDEDVKMTG</sequence>
<keyword evidence="4" id="KW-0804">Transcription</keyword>
<comment type="subcellular location">
    <subcellularLocation>
        <location evidence="1 4">Nucleus</location>
    </subcellularLocation>
</comment>
<keyword evidence="7" id="KW-1185">Reference proteome</keyword>
<dbReference type="GO" id="GO:0003712">
    <property type="term" value="F:transcription coregulator activity"/>
    <property type="evidence" value="ECO:0007669"/>
    <property type="project" value="InterPro"/>
</dbReference>
<name>A0A2T3AJN3_9PEZI</name>
<evidence type="ECO:0000313" key="7">
    <source>
        <dbReference type="Proteomes" id="UP000241462"/>
    </source>
</evidence>
<evidence type="ECO:0000256" key="3">
    <source>
        <dbReference type="ARBA" id="ARBA00023242"/>
    </source>
</evidence>
<dbReference type="Gene3D" id="1.10.287.3490">
    <property type="match status" value="1"/>
</dbReference>
<evidence type="ECO:0000256" key="5">
    <source>
        <dbReference type="SAM" id="MobiDB-lite"/>
    </source>
</evidence>
<dbReference type="OrthoDB" id="5418434at2759"/>
<dbReference type="GO" id="GO:0006357">
    <property type="term" value="P:regulation of transcription by RNA polymerase II"/>
    <property type="evidence" value="ECO:0007669"/>
    <property type="project" value="InterPro"/>
</dbReference>
<dbReference type="InterPro" id="IPR019404">
    <property type="entry name" value="Mediator_Med11"/>
</dbReference>
<evidence type="ECO:0000256" key="4">
    <source>
        <dbReference type="RuleBase" id="RU364147"/>
    </source>
</evidence>
<evidence type="ECO:0000256" key="2">
    <source>
        <dbReference type="ARBA" id="ARBA00008186"/>
    </source>
</evidence>
<dbReference type="EMBL" id="KZ678381">
    <property type="protein sequence ID" value="PSS00739.1"/>
    <property type="molecule type" value="Genomic_DNA"/>
</dbReference>
<keyword evidence="4" id="KW-0010">Activator</keyword>
<protein>
    <recommendedName>
        <fullName evidence="4">Mediator of RNA polymerase II transcription subunit 11</fullName>
    </recommendedName>
    <alternativeName>
        <fullName evidence="4">Mediator complex subunit 11</fullName>
    </alternativeName>
</protein>
<dbReference type="GO" id="GO:0016592">
    <property type="term" value="C:mediator complex"/>
    <property type="evidence" value="ECO:0007669"/>
    <property type="project" value="InterPro"/>
</dbReference>
<accession>A0A2T3AJN3</accession>
<feature type="region of interest" description="Disordered" evidence="5">
    <location>
        <begin position="196"/>
        <end position="215"/>
    </location>
</feature>
<comment type="subunit">
    <text evidence="4">Component of the Mediator complex.</text>
</comment>
<dbReference type="STRING" id="2025994.A0A2T3AJN3"/>
<dbReference type="InParanoid" id="A0A2T3AJN3"/>
<organism evidence="6 7">
    <name type="scientific">Coniella lustricola</name>
    <dbReference type="NCBI Taxonomy" id="2025994"/>
    <lineage>
        <taxon>Eukaryota</taxon>
        <taxon>Fungi</taxon>
        <taxon>Dikarya</taxon>
        <taxon>Ascomycota</taxon>
        <taxon>Pezizomycotina</taxon>
        <taxon>Sordariomycetes</taxon>
        <taxon>Sordariomycetidae</taxon>
        <taxon>Diaporthales</taxon>
        <taxon>Schizoparmaceae</taxon>
        <taxon>Coniella</taxon>
    </lineage>
</organism>
<evidence type="ECO:0000256" key="1">
    <source>
        <dbReference type="ARBA" id="ARBA00004123"/>
    </source>
</evidence>
<keyword evidence="3 4" id="KW-0539">Nucleus</keyword>
<comment type="similarity">
    <text evidence="2 4">Belongs to the Mediator complex subunit 11 family.</text>
</comment>
<dbReference type="Pfam" id="PF10280">
    <property type="entry name" value="Med11"/>
    <property type="match status" value="1"/>
</dbReference>
<comment type="function">
    <text evidence="4">Component of the Mediator complex, a coactivator involved in the regulated transcription of nearly all RNA polymerase II-dependent genes. Mediator functions as a bridge to convey information from gene-specific regulatory proteins to the basal RNA polymerase II transcription machinery. Mediator is recruited to promoters by direct interactions with regulatory proteins and serves as a scaffold for the assembly of a functional pre-initiation complex with RNA polymerase II and the general transcription factors.</text>
</comment>
<reference evidence="6 7" key="1">
    <citation type="journal article" date="2018" name="Mycol. Prog.">
        <title>Coniella lustricola, a new species from submerged detritus.</title>
        <authorList>
            <person name="Raudabaugh D.B."/>
            <person name="Iturriaga T."/>
            <person name="Carver A."/>
            <person name="Mondo S."/>
            <person name="Pangilinan J."/>
            <person name="Lipzen A."/>
            <person name="He G."/>
            <person name="Amirebrahimi M."/>
            <person name="Grigoriev I.V."/>
            <person name="Miller A.N."/>
        </authorList>
    </citation>
    <scope>NUCLEOTIDE SEQUENCE [LARGE SCALE GENOMIC DNA]</scope>
    <source>
        <strain evidence="6 7">B22-T-1</strain>
    </source>
</reference>
<evidence type="ECO:0000313" key="6">
    <source>
        <dbReference type="EMBL" id="PSS00739.1"/>
    </source>
</evidence>
<dbReference type="Proteomes" id="UP000241462">
    <property type="component" value="Unassembled WGS sequence"/>
</dbReference>
<dbReference type="AlphaFoldDB" id="A0A2T3AJN3"/>